<keyword evidence="2" id="KW-1185">Reference proteome</keyword>
<name>A0A8T2Q3F0_CERRI</name>
<sequence>MRCCRITSRRGANSSAASSSRVAKAEQAASCTLLLLSKIRCRRPVKTLSNCTCPSANSAACNIHLLYRERVQQVMLRTSGNLSSKRGKRKAHNLLQVRKKAIDTSFRNCTKS</sequence>
<organism evidence="1 2">
    <name type="scientific">Ceratopteris richardii</name>
    <name type="common">Triangle waterfern</name>
    <dbReference type="NCBI Taxonomy" id="49495"/>
    <lineage>
        <taxon>Eukaryota</taxon>
        <taxon>Viridiplantae</taxon>
        <taxon>Streptophyta</taxon>
        <taxon>Embryophyta</taxon>
        <taxon>Tracheophyta</taxon>
        <taxon>Polypodiopsida</taxon>
        <taxon>Polypodiidae</taxon>
        <taxon>Polypodiales</taxon>
        <taxon>Pteridineae</taxon>
        <taxon>Pteridaceae</taxon>
        <taxon>Parkerioideae</taxon>
        <taxon>Ceratopteris</taxon>
    </lineage>
</organism>
<reference evidence="1" key="1">
    <citation type="submission" date="2021-08" db="EMBL/GenBank/DDBJ databases">
        <title>WGS assembly of Ceratopteris richardii.</title>
        <authorList>
            <person name="Marchant D.B."/>
            <person name="Chen G."/>
            <person name="Jenkins J."/>
            <person name="Shu S."/>
            <person name="Leebens-Mack J."/>
            <person name="Grimwood J."/>
            <person name="Schmutz J."/>
            <person name="Soltis P."/>
            <person name="Soltis D."/>
            <person name="Chen Z.-H."/>
        </authorList>
    </citation>
    <scope>NUCLEOTIDE SEQUENCE</scope>
    <source>
        <strain evidence="1">Whitten #5841</strain>
        <tissue evidence="1">Leaf</tissue>
    </source>
</reference>
<protein>
    <submittedName>
        <fullName evidence="1">Uncharacterized protein</fullName>
    </submittedName>
</protein>
<gene>
    <name evidence="1" type="ORF">KP509_38G041100</name>
</gene>
<proteinExistence type="predicted"/>
<evidence type="ECO:0000313" key="1">
    <source>
        <dbReference type="EMBL" id="KAH7278442.1"/>
    </source>
</evidence>
<dbReference type="EMBL" id="CM035443">
    <property type="protein sequence ID" value="KAH7278442.1"/>
    <property type="molecule type" value="Genomic_DNA"/>
</dbReference>
<accession>A0A8T2Q3F0</accession>
<dbReference type="Proteomes" id="UP000825935">
    <property type="component" value="Chromosome 38"/>
</dbReference>
<evidence type="ECO:0000313" key="2">
    <source>
        <dbReference type="Proteomes" id="UP000825935"/>
    </source>
</evidence>
<comment type="caution">
    <text evidence="1">The sequence shown here is derived from an EMBL/GenBank/DDBJ whole genome shotgun (WGS) entry which is preliminary data.</text>
</comment>
<dbReference type="AlphaFoldDB" id="A0A8T2Q3F0"/>